<dbReference type="RefSeq" id="WP_379794574.1">
    <property type="nucleotide sequence ID" value="NZ_JBHLUD010000015.1"/>
</dbReference>
<dbReference type="Gene3D" id="1.10.357.10">
    <property type="entry name" value="Tetracycline Repressor, domain 2"/>
    <property type="match status" value="1"/>
</dbReference>
<keyword evidence="3" id="KW-0804">Transcription</keyword>
<dbReference type="PROSITE" id="PS50977">
    <property type="entry name" value="HTH_TETR_2"/>
    <property type="match status" value="1"/>
</dbReference>
<protein>
    <submittedName>
        <fullName evidence="6">TetR/AcrR family transcriptional regulator</fullName>
    </submittedName>
</protein>
<evidence type="ECO:0000256" key="4">
    <source>
        <dbReference type="PROSITE-ProRule" id="PRU00335"/>
    </source>
</evidence>
<dbReference type="PANTHER" id="PTHR30055:SF234">
    <property type="entry name" value="HTH-TYPE TRANSCRIPTIONAL REGULATOR BETI"/>
    <property type="match status" value="1"/>
</dbReference>
<dbReference type="InterPro" id="IPR001647">
    <property type="entry name" value="HTH_TetR"/>
</dbReference>
<dbReference type="Pfam" id="PF00440">
    <property type="entry name" value="TetR_N"/>
    <property type="match status" value="1"/>
</dbReference>
<dbReference type="InterPro" id="IPR050109">
    <property type="entry name" value="HTH-type_TetR-like_transc_reg"/>
</dbReference>
<keyword evidence="1" id="KW-0805">Transcription regulation</keyword>
<dbReference type="Proteomes" id="UP001589810">
    <property type="component" value="Unassembled WGS sequence"/>
</dbReference>
<reference evidence="6 7" key="1">
    <citation type="submission" date="2024-09" db="EMBL/GenBank/DDBJ databases">
        <authorList>
            <person name="Sun Q."/>
            <person name="Mori K."/>
        </authorList>
    </citation>
    <scope>NUCLEOTIDE SEQUENCE [LARGE SCALE GENOMIC DNA]</scope>
    <source>
        <strain evidence="6 7">TBRC 1432</strain>
    </source>
</reference>
<comment type="caution">
    <text evidence="6">The sequence shown here is derived from an EMBL/GenBank/DDBJ whole genome shotgun (WGS) entry which is preliminary data.</text>
</comment>
<dbReference type="EMBL" id="JBHLUD010000015">
    <property type="protein sequence ID" value="MFC0547909.1"/>
    <property type="molecule type" value="Genomic_DNA"/>
</dbReference>
<keyword evidence="2 4" id="KW-0238">DNA-binding</keyword>
<dbReference type="PANTHER" id="PTHR30055">
    <property type="entry name" value="HTH-TYPE TRANSCRIPTIONAL REGULATOR RUTR"/>
    <property type="match status" value="1"/>
</dbReference>
<dbReference type="InterPro" id="IPR041484">
    <property type="entry name" value="TetR_C_25"/>
</dbReference>
<evidence type="ECO:0000313" key="7">
    <source>
        <dbReference type="Proteomes" id="UP001589810"/>
    </source>
</evidence>
<organism evidence="6 7">
    <name type="scientific">Kutzneria chonburiensis</name>
    <dbReference type="NCBI Taxonomy" id="1483604"/>
    <lineage>
        <taxon>Bacteria</taxon>
        <taxon>Bacillati</taxon>
        <taxon>Actinomycetota</taxon>
        <taxon>Actinomycetes</taxon>
        <taxon>Pseudonocardiales</taxon>
        <taxon>Pseudonocardiaceae</taxon>
        <taxon>Kutzneria</taxon>
    </lineage>
</organism>
<keyword evidence="7" id="KW-1185">Reference proteome</keyword>
<feature type="domain" description="HTH tetR-type" evidence="5">
    <location>
        <begin position="30"/>
        <end position="90"/>
    </location>
</feature>
<proteinExistence type="predicted"/>
<dbReference type="InterPro" id="IPR009057">
    <property type="entry name" value="Homeodomain-like_sf"/>
</dbReference>
<feature type="DNA-binding region" description="H-T-H motif" evidence="4">
    <location>
        <begin position="53"/>
        <end position="72"/>
    </location>
</feature>
<accession>A0ABV6N5V3</accession>
<evidence type="ECO:0000259" key="5">
    <source>
        <dbReference type="PROSITE" id="PS50977"/>
    </source>
</evidence>
<dbReference type="Pfam" id="PF17933">
    <property type="entry name" value="TetR_C_25"/>
    <property type="match status" value="1"/>
</dbReference>
<sequence>MAERLFNFLNKLTVGPGRGEPGVMHSSDDLKARARIRDAALLRFGRDGFAGTPVRRIAADAKVSAALVVHHYGSKQGLIEACDAHAMAAAREAEDNGPTLSYLARAMVERPAETAEMFDEMVAVTERTLAERGARPVDDPRLRAVVLVCMELGGFALHNQLGRHLGVDPFGPDGLERLGVVIAEVLMGGLFEGGTA</sequence>
<evidence type="ECO:0000256" key="3">
    <source>
        <dbReference type="ARBA" id="ARBA00023163"/>
    </source>
</evidence>
<gene>
    <name evidence="6" type="ORF">ACFFH7_40835</name>
</gene>
<evidence type="ECO:0000256" key="2">
    <source>
        <dbReference type="ARBA" id="ARBA00023125"/>
    </source>
</evidence>
<dbReference type="SUPFAM" id="SSF46689">
    <property type="entry name" value="Homeodomain-like"/>
    <property type="match status" value="1"/>
</dbReference>
<evidence type="ECO:0000313" key="6">
    <source>
        <dbReference type="EMBL" id="MFC0547909.1"/>
    </source>
</evidence>
<evidence type="ECO:0000256" key="1">
    <source>
        <dbReference type="ARBA" id="ARBA00023015"/>
    </source>
</evidence>
<name>A0ABV6N5V3_9PSEU</name>